<dbReference type="AlphaFoldDB" id="A0A382ZU89"/>
<feature type="domain" description="HNH nuclease" evidence="1">
    <location>
        <begin position="83"/>
        <end position="146"/>
    </location>
</feature>
<dbReference type="Pfam" id="PF01844">
    <property type="entry name" value="HNH"/>
    <property type="match status" value="1"/>
</dbReference>
<evidence type="ECO:0000313" key="2">
    <source>
        <dbReference type="EMBL" id="SVD99042.1"/>
    </source>
</evidence>
<dbReference type="InterPro" id="IPR003615">
    <property type="entry name" value="HNH_nuc"/>
</dbReference>
<protein>
    <recommendedName>
        <fullName evidence="1">HNH nuclease domain-containing protein</fullName>
    </recommendedName>
</protein>
<accession>A0A382ZU89</accession>
<dbReference type="Gene3D" id="1.10.30.50">
    <property type="match status" value="1"/>
</dbReference>
<reference evidence="2" key="1">
    <citation type="submission" date="2018-05" db="EMBL/GenBank/DDBJ databases">
        <authorList>
            <person name="Lanie J.A."/>
            <person name="Ng W.-L."/>
            <person name="Kazmierczak K.M."/>
            <person name="Andrzejewski T.M."/>
            <person name="Davidsen T.M."/>
            <person name="Wayne K.J."/>
            <person name="Tettelin H."/>
            <person name="Glass J.I."/>
            <person name="Rusch D."/>
            <person name="Podicherti R."/>
            <person name="Tsui H.-C.T."/>
            <person name="Winkler M.E."/>
        </authorList>
    </citation>
    <scope>NUCLEOTIDE SEQUENCE</scope>
</reference>
<dbReference type="SMART" id="SM00507">
    <property type="entry name" value="HNHc"/>
    <property type="match status" value="1"/>
</dbReference>
<dbReference type="CDD" id="cd00085">
    <property type="entry name" value="HNHc"/>
    <property type="match status" value="1"/>
</dbReference>
<dbReference type="GO" id="GO:0003676">
    <property type="term" value="F:nucleic acid binding"/>
    <property type="evidence" value="ECO:0007669"/>
    <property type="project" value="InterPro"/>
</dbReference>
<dbReference type="InterPro" id="IPR002711">
    <property type="entry name" value="HNH"/>
</dbReference>
<dbReference type="GO" id="GO:0008270">
    <property type="term" value="F:zinc ion binding"/>
    <property type="evidence" value="ECO:0007669"/>
    <property type="project" value="InterPro"/>
</dbReference>
<dbReference type="EMBL" id="UINC01186697">
    <property type="protein sequence ID" value="SVD99042.1"/>
    <property type="molecule type" value="Genomic_DNA"/>
</dbReference>
<proteinExistence type="predicted"/>
<gene>
    <name evidence="2" type="ORF">METZ01_LOCUS451896</name>
</gene>
<feature type="non-terminal residue" evidence="2">
    <location>
        <position position="1"/>
    </location>
</feature>
<name>A0A382ZU89_9ZZZZ</name>
<sequence length="168" mass="19584">NYEGKGLERGNKLEKVVWEQYHNNLSELSSIVDSIKRTVNDEELLTKISTMDLDEDFESKEGKTTIRILHKYRERDPILRRKKLQNTLKTKGTLDCEICEFNFKDKYGELGDGFIECHHIVPLSSLKPDSVIKLDDLILLCSNCHRMVHRKKDLIPLDTLRDLINNSK</sequence>
<evidence type="ECO:0000259" key="1">
    <source>
        <dbReference type="SMART" id="SM00507"/>
    </source>
</evidence>
<organism evidence="2">
    <name type="scientific">marine metagenome</name>
    <dbReference type="NCBI Taxonomy" id="408172"/>
    <lineage>
        <taxon>unclassified sequences</taxon>
        <taxon>metagenomes</taxon>
        <taxon>ecological metagenomes</taxon>
    </lineage>
</organism>
<dbReference type="GO" id="GO:0004519">
    <property type="term" value="F:endonuclease activity"/>
    <property type="evidence" value="ECO:0007669"/>
    <property type="project" value="InterPro"/>
</dbReference>